<feature type="coiled-coil region" evidence="1">
    <location>
        <begin position="71"/>
        <end position="98"/>
    </location>
</feature>
<accession>A0ABT7PRP7</accession>
<comment type="caution">
    <text evidence="2">The sequence shown here is derived from an EMBL/GenBank/DDBJ whole genome shotgun (WGS) entry which is preliminary data.</text>
</comment>
<dbReference type="Pfam" id="PF14063">
    <property type="entry name" value="DUF4254"/>
    <property type="match status" value="1"/>
</dbReference>
<proteinExistence type="predicted"/>
<organism evidence="2 3">
    <name type="scientific">Roseiconus lacunae</name>
    <dbReference type="NCBI Taxonomy" id="2605694"/>
    <lineage>
        <taxon>Bacteria</taxon>
        <taxon>Pseudomonadati</taxon>
        <taxon>Planctomycetota</taxon>
        <taxon>Planctomycetia</taxon>
        <taxon>Pirellulales</taxon>
        <taxon>Pirellulaceae</taxon>
        <taxon>Roseiconus</taxon>
    </lineage>
</organism>
<dbReference type="EMBL" id="JASZZN010000029">
    <property type="protein sequence ID" value="MDM4019016.1"/>
    <property type="molecule type" value="Genomic_DNA"/>
</dbReference>
<keyword evidence="3" id="KW-1185">Reference proteome</keyword>
<gene>
    <name evidence="2" type="ORF">QTN89_26420</name>
</gene>
<reference evidence="2 3" key="1">
    <citation type="submission" date="2023-06" db="EMBL/GenBank/DDBJ databases">
        <title>Roseiconus lacunae JC819 isolated from Gulf of Mannar region, Tamil Nadu.</title>
        <authorList>
            <person name="Pk S."/>
            <person name="Ch S."/>
            <person name="Ch V.R."/>
        </authorList>
    </citation>
    <scope>NUCLEOTIDE SEQUENCE [LARGE SCALE GENOMIC DNA]</scope>
    <source>
        <strain evidence="2 3">JC819</strain>
    </source>
</reference>
<dbReference type="InterPro" id="IPR025350">
    <property type="entry name" value="DUF4254"/>
</dbReference>
<dbReference type="Proteomes" id="UP001239462">
    <property type="component" value="Unassembled WGS sequence"/>
</dbReference>
<evidence type="ECO:0000256" key="1">
    <source>
        <dbReference type="SAM" id="Coils"/>
    </source>
</evidence>
<evidence type="ECO:0000313" key="2">
    <source>
        <dbReference type="EMBL" id="MDM4019016.1"/>
    </source>
</evidence>
<sequence>MSTTSVARQHLPSVAEITKTQVDTVEAWHQGPIENQYDGFLELVCRQHEFNYRLWHEEDIARSPTADDAKIAEVKRAIDKLNQARNDMIEKLDDAITALLERLHIRPADDAPVNTETAGSAIDRLSIMSLRLYHYREQLDRADADADHRNKVAARIDLCQQQHADLSKSLQELLDDIFDAKKRHKTYRQMKMYNDPSLNPEIYNA</sequence>
<protein>
    <submittedName>
        <fullName evidence="2">DUF4254 domain-containing protein</fullName>
    </submittedName>
</protein>
<dbReference type="RefSeq" id="WP_149499604.1">
    <property type="nucleotide sequence ID" value="NZ_JASZZN010000029.1"/>
</dbReference>
<name>A0ABT7PRP7_9BACT</name>
<evidence type="ECO:0000313" key="3">
    <source>
        <dbReference type="Proteomes" id="UP001239462"/>
    </source>
</evidence>
<keyword evidence="1" id="KW-0175">Coiled coil</keyword>